<protein>
    <submittedName>
        <fullName evidence="2">SPFH domain-containing protein</fullName>
    </submittedName>
</protein>
<dbReference type="Proteomes" id="UP001499938">
    <property type="component" value="Unassembled WGS sequence"/>
</dbReference>
<evidence type="ECO:0000259" key="1">
    <source>
        <dbReference type="Pfam" id="PF01145"/>
    </source>
</evidence>
<dbReference type="Gene3D" id="3.30.479.30">
    <property type="entry name" value="Band 7 domain"/>
    <property type="match status" value="1"/>
</dbReference>
<name>A0ABN2M4F4_9MICO</name>
<dbReference type="InterPro" id="IPR001107">
    <property type="entry name" value="Band_7"/>
</dbReference>
<feature type="domain" description="Band 7" evidence="1">
    <location>
        <begin position="32"/>
        <end position="197"/>
    </location>
</feature>
<keyword evidence="3" id="KW-1185">Reference proteome</keyword>
<evidence type="ECO:0000313" key="3">
    <source>
        <dbReference type="Proteomes" id="UP001499938"/>
    </source>
</evidence>
<gene>
    <name evidence="2" type="ORF">GCM10009811_35720</name>
</gene>
<accession>A0ABN2M4F4</accession>
<dbReference type="SUPFAM" id="SSF117892">
    <property type="entry name" value="Band 7/SPFH domain"/>
    <property type="match status" value="1"/>
</dbReference>
<organism evidence="2 3">
    <name type="scientific">Nostocoides veronense</name>
    <dbReference type="NCBI Taxonomy" id="330836"/>
    <lineage>
        <taxon>Bacteria</taxon>
        <taxon>Bacillati</taxon>
        <taxon>Actinomycetota</taxon>
        <taxon>Actinomycetes</taxon>
        <taxon>Micrococcales</taxon>
        <taxon>Intrasporangiaceae</taxon>
        <taxon>Nostocoides</taxon>
    </lineage>
</organism>
<sequence length="336" mass="35890">MATISTLPFVRHLRAGEASHIRHLVGGTPKHSGAGAAFWFRPMTAVISQIPVDDRERPILIQVRTTDLQQVAVPGVVTYRVVDPDLAATRVDFSIDLGTGGWTQTPLETMGAVVHGAAAEAVTTALAGLDLRAALTADLGALGNQVTTQLASDPRLTSLGIAIIGIRFALLRPEPDVERALQTPAREAIQQDADRATFERRALAVEKEAAIGENELANQVELARRREQLIAQEGANDRRRAEEAALAAALATQSEADRTRALADAQADSERAVGQAAAEVERARVEAYAEVPRDLLLALAVRQAAENLPAIDHLVITPDLLQGLLAQLTGPRAEVR</sequence>
<dbReference type="EMBL" id="BAAAPO010000062">
    <property type="protein sequence ID" value="GAA1809337.1"/>
    <property type="molecule type" value="Genomic_DNA"/>
</dbReference>
<reference evidence="2 3" key="1">
    <citation type="journal article" date="2019" name="Int. J. Syst. Evol. Microbiol.">
        <title>The Global Catalogue of Microorganisms (GCM) 10K type strain sequencing project: providing services to taxonomists for standard genome sequencing and annotation.</title>
        <authorList>
            <consortium name="The Broad Institute Genomics Platform"/>
            <consortium name="The Broad Institute Genome Sequencing Center for Infectious Disease"/>
            <person name="Wu L."/>
            <person name="Ma J."/>
        </authorList>
    </citation>
    <scope>NUCLEOTIDE SEQUENCE [LARGE SCALE GENOMIC DNA]</scope>
    <source>
        <strain evidence="2 3">JCM 15592</strain>
    </source>
</reference>
<dbReference type="InterPro" id="IPR036013">
    <property type="entry name" value="Band_7/SPFH_dom_sf"/>
</dbReference>
<dbReference type="RefSeq" id="WP_344088861.1">
    <property type="nucleotide sequence ID" value="NZ_BAAAPO010000062.1"/>
</dbReference>
<comment type="caution">
    <text evidence="2">The sequence shown here is derived from an EMBL/GenBank/DDBJ whole genome shotgun (WGS) entry which is preliminary data.</text>
</comment>
<dbReference type="Pfam" id="PF01145">
    <property type="entry name" value="Band_7"/>
    <property type="match status" value="1"/>
</dbReference>
<evidence type="ECO:0000313" key="2">
    <source>
        <dbReference type="EMBL" id="GAA1809337.1"/>
    </source>
</evidence>
<proteinExistence type="predicted"/>